<evidence type="ECO:0000256" key="1">
    <source>
        <dbReference type="SAM" id="MobiDB-lite"/>
    </source>
</evidence>
<gene>
    <name evidence="2" type="ORF">XELAEV_18028592mg</name>
</gene>
<dbReference type="Proteomes" id="UP000694892">
    <property type="component" value="Chromosome 5S"/>
</dbReference>
<evidence type="ECO:0000313" key="2">
    <source>
        <dbReference type="EMBL" id="OCT77500.1"/>
    </source>
</evidence>
<protein>
    <submittedName>
        <fullName evidence="2">Uncharacterized protein</fullName>
    </submittedName>
</protein>
<dbReference type="AlphaFoldDB" id="A0A974CPZ5"/>
<sequence length="159" mass="17071">MGRPNDSTLYSASASCCPDSEDSLFLISASHSLHETPTALRCPAHNHNFPTFTISVCLPPFTQPPSILQYHTNSQHPPHPSPALNFPASPCTQPPASSIPELNIPASSNPAQKLPASSSPEFNFPASCSPAQKLPHPPALHTNSQHPPALHRFRHQLGL</sequence>
<evidence type="ECO:0000313" key="3">
    <source>
        <dbReference type="Proteomes" id="UP000694892"/>
    </source>
</evidence>
<dbReference type="EMBL" id="CM004475">
    <property type="protein sequence ID" value="OCT77500.1"/>
    <property type="molecule type" value="Genomic_DNA"/>
</dbReference>
<accession>A0A974CPZ5</accession>
<reference evidence="3" key="1">
    <citation type="journal article" date="2016" name="Nature">
        <title>Genome evolution in the allotetraploid frog Xenopus laevis.</title>
        <authorList>
            <person name="Session A.M."/>
            <person name="Uno Y."/>
            <person name="Kwon T."/>
            <person name="Chapman J.A."/>
            <person name="Toyoda A."/>
            <person name="Takahashi S."/>
            <person name="Fukui A."/>
            <person name="Hikosaka A."/>
            <person name="Suzuki A."/>
            <person name="Kondo M."/>
            <person name="van Heeringen S.J."/>
            <person name="Quigley I."/>
            <person name="Heinz S."/>
            <person name="Ogino H."/>
            <person name="Ochi H."/>
            <person name="Hellsten U."/>
            <person name="Lyons J.B."/>
            <person name="Simakov O."/>
            <person name="Putnam N."/>
            <person name="Stites J."/>
            <person name="Kuroki Y."/>
            <person name="Tanaka T."/>
            <person name="Michiue T."/>
            <person name="Watanabe M."/>
            <person name="Bogdanovic O."/>
            <person name="Lister R."/>
            <person name="Georgiou G."/>
            <person name="Paranjpe S.S."/>
            <person name="van Kruijsbergen I."/>
            <person name="Shu S."/>
            <person name="Carlson J."/>
            <person name="Kinoshita T."/>
            <person name="Ohta Y."/>
            <person name="Mawaribuchi S."/>
            <person name="Jenkins J."/>
            <person name="Grimwood J."/>
            <person name="Schmutz J."/>
            <person name="Mitros T."/>
            <person name="Mozaffari S.V."/>
            <person name="Suzuki Y."/>
            <person name="Haramoto Y."/>
            <person name="Yamamoto T.S."/>
            <person name="Takagi C."/>
            <person name="Heald R."/>
            <person name="Miller K."/>
            <person name="Haudenschild C."/>
            <person name="Kitzman J."/>
            <person name="Nakayama T."/>
            <person name="Izutsu Y."/>
            <person name="Robert J."/>
            <person name="Fortriede J."/>
            <person name="Burns K."/>
            <person name="Lotay V."/>
            <person name="Karimi K."/>
            <person name="Yasuoka Y."/>
            <person name="Dichmann D.S."/>
            <person name="Flajnik M.F."/>
            <person name="Houston D.W."/>
            <person name="Shendure J."/>
            <person name="DuPasquier L."/>
            <person name="Vize P.D."/>
            <person name="Zorn A.M."/>
            <person name="Ito M."/>
            <person name="Marcotte E.M."/>
            <person name="Wallingford J.B."/>
            <person name="Ito Y."/>
            <person name="Asashima M."/>
            <person name="Ueno N."/>
            <person name="Matsuda Y."/>
            <person name="Veenstra G.J."/>
            <person name="Fujiyama A."/>
            <person name="Harland R.M."/>
            <person name="Taira M."/>
            <person name="Rokhsar D.S."/>
        </authorList>
    </citation>
    <scope>NUCLEOTIDE SEQUENCE [LARGE SCALE GENOMIC DNA]</scope>
    <source>
        <strain evidence="3">J</strain>
    </source>
</reference>
<feature type="region of interest" description="Disordered" evidence="1">
    <location>
        <begin position="69"/>
        <end position="148"/>
    </location>
</feature>
<feature type="compositionally biased region" description="Polar residues" evidence="1">
    <location>
        <begin position="105"/>
        <end position="121"/>
    </location>
</feature>
<proteinExistence type="predicted"/>
<name>A0A974CPZ5_XENLA</name>
<organism evidence="2 3">
    <name type="scientific">Xenopus laevis</name>
    <name type="common">African clawed frog</name>
    <dbReference type="NCBI Taxonomy" id="8355"/>
    <lineage>
        <taxon>Eukaryota</taxon>
        <taxon>Metazoa</taxon>
        <taxon>Chordata</taxon>
        <taxon>Craniata</taxon>
        <taxon>Vertebrata</taxon>
        <taxon>Euteleostomi</taxon>
        <taxon>Amphibia</taxon>
        <taxon>Batrachia</taxon>
        <taxon>Anura</taxon>
        <taxon>Pipoidea</taxon>
        <taxon>Pipidae</taxon>
        <taxon>Xenopodinae</taxon>
        <taxon>Xenopus</taxon>
        <taxon>Xenopus</taxon>
    </lineage>
</organism>